<keyword evidence="6 8" id="KW-0472">Membrane</keyword>
<evidence type="ECO:0000259" key="9">
    <source>
        <dbReference type="Pfam" id="PF06808"/>
    </source>
</evidence>
<dbReference type="EMBL" id="AP019416">
    <property type="protein sequence ID" value="BBI54345.1"/>
    <property type="molecule type" value="Genomic_DNA"/>
</dbReference>
<keyword evidence="5 8" id="KW-1133">Transmembrane helix</keyword>
<dbReference type="Pfam" id="PF06808">
    <property type="entry name" value="DctM"/>
    <property type="match status" value="1"/>
</dbReference>
<accession>A0ABN5X6T0</accession>
<keyword evidence="2" id="KW-1003">Cell membrane</keyword>
<keyword evidence="4 8" id="KW-0812">Transmembrane</keyword>
<dbReference type="InterPro" id="IPR010656">
    <property type="entry name" value="DctM"/>
</dbReference>
<comment type="function">
    <text evidence="7">Part of the tripartite ATP-independent periplasmic (TRAP) transport system.</text>
</comment>
<dbReference type="PANTHER" id="PTHR33362:SF5">
    <property type="entry name" value="C4-DICARBOXYLATE TRAP TRANSPORTER LARGE PERMEASE PROTEIN DCTM"/>
    <property type="match status" value="1"/>
</dbReference>
<feature type="transmembrane region" description="Helical" evidence="8">
    <location>
        <begin position="18"/>
        <end position="43"/>
    </location>
</feature>
<keyword evidence="3 7" id="KW-0997">Cell inner membrane</keyword>
<evidence type="ECO:0000256" key="1">
    <source>
        <dbReference type="ARBA" id="ARBA00004429"/>
    </source>
</evidence>
<evidence type="ECO:0000256" key="7">
    <source>
        <dbReference type="RuleBase" id="RU369079"/>
    </source>
</evidence>
<evidence type="ECO:0000313" key="11">
    <source>
        <dbReference type="Proteomes" id="UP000289555"/>
    </source>
</evidence>
<evidence type="ECO:0000256" key="3">
    <source>
        <dbReference type="ARBA" id="ARBA00022519"/>
    </source>
</evidence>
<dbReference type="InterPro" id="IPR004681">
    <property type="entry name" value="TRAP_DctM"/>
</dbReference>
<evidence type="ECO:0000256" key="8">
    <source>
        <dbReference type="SAM" id="Phobius"/>
    </source>
</evidence>
<keyword evidence="11" id="KW-1185">Reference proteome</keyword>
<reference evidence="11" key="1">
    <citation type="journal article" date="2019" name="Microbiol. Resour. Announc.">
        <title>Complete Genome Sequence of Halomonas olivaria, a Moderately Halophilic Bacterium Isolated from Olive Processing Effluents, Obtained by Nanopore Sequencing.</title>
        <authorList>
            <person name="Nagata S."/>
            <person name="Ii K.M."/>
            <person name="Tsukimi T."/>
            <person name="Miura M.C."/>
            <person name="Galipon J."/>
            <person name="Arakawa K."/>
        </authorList>
    </citation>
    <scope>NUCLEOTIDE SEQUENCE [LARGE SCALE GENOMIC DNA]</scope>
    <source>
        <strain evidence="11">TYRC17</strain>
    </source>
</reference>
<dbReference type="Proteomes" id="UP000289555">
    <property type="component" value="Chromosome"/>
</dbReference>
<protein>
    <recommendedName>
        <fullName evidence="9">TRAP C4-dicarboxylate transport system permease DctM subunit domain-containing protein</fullName>
    </recommendedName>
</protein>
<keyword evidence="7" id="KW-0813">Transport</keyword>
<proteinExistence type="predicted"/>
<dbReference type="PANTHER" id="PTHR33362">
    <property type="entry name" value="SIALIC ACID TRAP TRANSPORTER PERMEASE PROTEIN SIAT-RELATED"/>
    <property type="match status" value="1"/>
</dbReference>
<evidence type="ECO:0000256" key="5">
    <source>
        <dbReference type="ARBA" id="ARBA00022989"/>
    </source>
</evidence>
<evidence type="ECO:0000256" key="4">
    <source>
        <dbReference type="ARBA" id="ARBA00022692"/>
    </source>
</evidence>
<evidence type="ECO:0000256" key="2">
    <source>
        <dbReference type="ARBA" id="ARBA00022475"/>
    </source>
</evidence>
<evidence type="ECO:0000313" key="10">
    <source>
        <dbReference type="EMBL" id="BBI54345.1"/>
    </source>
</evidence>
<feature type="transmembrane region" description="Helical" evidence="8">
    <location>
        <begin position="64"/>
        <end position="87"/>
    </location>
</feature>
<name>A0ABN5X6T0_9GAMM</name>
<evidence type="ECO:0000256" key="6">
    <source>
        <dbReference type="ARBA" id="ARBA00023136"/>
    </source>
</evidence>
<sequence>MTLPITFPMITSLGFDPIWFGIIVTLLIEIGMITPPVGLNLFVLSSISKNEVDLTAAAKASLPYWLILLGAVGTFTLFPNIILWFTYY</sequence>
<gene>
    <name evidence="10" type="ORF">HORIV_67660</name>
</gene>
<organism evidence="10 11">
    <name type="scientific">Vreelandella olivaria</name>
    <dbReference type="NCBI Taxonomy" id="390919"/>
    <lineage>
        <taxon>Bacteria</taxon>
        <taxon>Pseudomonadati</taxon>
        <taxon>Pseudomonadota</taxon>
        <taxon>Gammaproteobacteria</taxon>
        <taxon>Oceanospirillales</taxon>
        <taxon>Halomonadaceae</taxon>
        <taxon>Vreelandella</taxon>
    </lineage>
</organism>
<feature type="domain" description="TRAP C4-dicarboxylate transport system permease DctM subunit" evidence="9">
    <location>
        <begin position="2"/>
        <end position="81"/>
    </location>
</feature>
<comment type="subcellular location">
    <subcellularLocation>
        <location evidence="1 7">Cell inner membrane</location>
        <topology evidence="1 7">Multi-pass membrane protein</topology>
    </subcellularLocation>
</comment>